<reference evidence="1 2" key="1">
    <citation type="submission" date="2013-01" db="EMBL/GenBank/DDBJ databases">
        <authorList>
            <person name="Harkins D.M."/>
            <person name="Durkin A.S."/>
            <person name="Brinkac L.M."/>
            <person name="Haft D.H."/>
            <person name="Selengut J.D."/>
            <person name="Sanka R."/>
            <person name="DePew J."/>
            <person name="Purushe J."/>
            <person name="Whelen A.C."/>
            <person name="Vinetz J.M."/>
            <person name="Sutton G.G."/>
            <person name="Nierman W.C."/>
            <person name="Fouts D.E."/>
        </authorList>
    </citation>
    <scope>NUCLEOTIDE SEQUENCE [LARGE SCALE GENOMIC DNA]</scope>
    <source>
        <strain evidence="1 2">2001034031</strain>
    </source>
</reference>
<proteinExistence type="predicted"/>
<accession>M6Y7S1</accession>
<dbReference type="EMBL" id="AKXB02000047">
    <property type="protein sequence ID" value="EMO90382.1"/>
    <property type="molecule type" value="Genomic_DNA"/>
</dbReference>
<sequence length="40" mass="4697">MVHFIIIPIPKSIFIPLSARLVPIGGEFKNFQRIKKIFRM</sequence>
<comment type="caution">
    <text evidence="1">The sequence shown here is derived from an EMBL/GenBank/DDBJ whole genome shotgun (WGS) entry which is preliminary data.</text>
</comment>
<dbReference type="Proteomes" id="UP000012138">
    <property type="component" value="Unassembled WGS sequence"/>
</dbReference>
<evidence type="ECO:0000313" key="2">
    <source>
        <dbReference type="Proteomes" id="UP000012138"/>
    </source>
</evidence>
<evidence type="ECO:0000313" key="1">
    <source>
        <dbReference type="EMBL" id="EMO90382.1"/>
    </source>
</evidence>
<dbReference type="AlphaFoldDB" id="M6Y7S1"/>
<gene>
    <name evidence="1" type="ORF">LEP1GSC024_4546</name>
</gene>
<protein>
    <submittedName>
        <fullName evidence="1">Uncharacterized protein</fullName>
    </submittedName>
</protein>
<name>M6Y7S1_9LEPT</name>
<organism evidence="1 2">
    <name type="scientific">Leptospira noguchii str. 2001034031</name>
    <dbReference type="NCBI Taxonomy" id="1193053"/>
    <lineage>
        <taxon>Bacteria</taxon>
        <taxon>Pseudomonadati</taxon>
        <taxon>Spirochaetota</taxon>
        <taxon>Spirochaetia</taxon>
        <taxon>Leptospirales</taxon>
        <taxon>Leptospiraceae</taxon>
        <taxon>Leptospira</taxon>
    </lineage>
</organism>